<dbReference type="PANTHER" id="PTHR43649:SF34">
    <property type="entry name" value="ABC TRANSPORTER PERIPLASMIC-BINDING PROTEIN YCJN-RELATED"/>
    <property type="match status" value="1"/>
</dbReference>
<keyword evidence="4" id="KW-0732">Signal</keyword>
<comment type="similarity">
    <text evidence="2">Belongs to the bacterial solute-binding protein 1 family.</text>
</comment>
<evidence type="ECO:0000313" key="7">
    <source>
        <dbReference type="Proteomes" id="UP000595460"/>
    </source>
</evidence>
<evidence type="ECO:0000256" key="3">
    <source>
        <dbReference type="ARBA" id="ARBA00022448"/>
    </source>
</evidence>
<evidence type="ECO:0000256" key="1">
    <source>
        <dbReference type="ARBA" id="ARBA00004418"/>
    </source>
</evidence>
<dbReference type="PROSITE" id="PS51318">
    <property type="entry name" value="TAT"/>
    <property type="match status" value="1"/>
</dbReference>
<evidence type="ECO:0000256" key="5">
    <source>
        <dbReference type="ARBA" id="ARBA00022764"/>
    </source>
</evidence>
<keyword evidence="5" id="KW-0574">Periplasm</keyword>
<evidence type="ECO:0000313" key="6">
    <source>
        <dbReference type="EMBL" id="QQR35955.1"/>
    </source>
</evidence>
<keyword evidence="3" id="KW-0813">Transport</keyword>
<accession>A0ABX7BVJ8</accession>
<reference evidence="6 7" key="1">
    <citation type="submission" date="2021-01" db="EMBL/GenBank/DDBJ databases">
        <title>Genome seq and assembly of Devosia sp. G19.</title>
        <authorList>
            <person name="Chhetri G."/>
        </authorList>
    </citation>
    <scope>NUCLEOTIDE SEQUENCE [LARGE SCALE GENOMIC DNA]</scope>
    <source>
        <strain evidence="6 7">G19</strain>
    </source>
</reference>
<organism evidence="6 7">
    <name type="scientific">Devosia oryziradicis</name>
    <dbReference type="NCBI Taxonomy" id="2801335"/>
    <lineage>
        <taxon>Bacteria</taxon>
        <taxon>Pseudomonadati</taxon>
        <taxon>Pseudomonadota</taxon>
        <taxon>Alphaproteobacteria</taxon>
        <taxon>Hyphomicrobiales</taxon>
        <taxon>Devosiaceae</taxon>
        <taxon>Devosia</taxon>
    </lineage>
</organism>
<dbReference type="SUPFAM" id="SSF53850">
    <property type="entry name" value="Periplasmic binding protein-like II"/>
    <property type="match status" value="1"/>
</dbReference>
<dbReference type="RefSeq" id="WP_201656583.1">
    <property type="nucleotide sequence ID" value="NZ_CP068047.1"/>
</dbReference>
<proteinExistence type="inferred from homology"/>
<dbReference type="Proteomes" id="UP000595460">
    <property type="component" value="Chromosome"/>
</dbReference>
<dbReference type="InterPro" id="IPR006311">
    <property type="entry name" value="TAT_signal"/>
</dbReference>
<comment type="subcellular location">
    <subcellularLocation>
        <location evidence="1">Periplasm</location>
    </subcellularLocation>
</comment>
<keyword evidence="7" id="KW-1185">Reference proteome</keyword>
<evidence type="ECO:0000256" key="4">
    <source>
        <dbReference type="ARBA" id="ARBA00022729"/>
    </source>
</evidence>
<dbReference type="EMBL" id="CP068047">
    <property type="protein sequence ID" value="QQR35955.1"/>
    <property type="molecule type" value="Genomic_DNA"/>
</dbReference>
<dbReference type="Pfam" id="PF13416">
    <property type="entry name" value="SBP_bac_8"/>
    <property type="match status" value="1"/>
</dbReference>
<sequence>MTSKKFTRRDVLRTGGAAGIGLWAAGNGLPVFGQDAPAPELDLPQGAAGKLTVIHRTEYFEAAQNLFRDTVAEFAKANNVELDISTTNPESFGDFLGKMTAAVKAGNPPDLAYTSNVSVPQMHLLGLLEDVNDVVEEAISKYGNVMQGINAEKIGKIDGKWMAIPFIANTTGTFFRGDKLKEKGIDPATLDTWEKRREAALAISDPDNEFWGWGLTVNQGGDGWGVASGILNAFGGHFTDESGTKVEFDSPETVAAYEFVRETYDRNGKYAAMLPPGVESWGDTSNNEAWLAGSIGYTHNAFSVYAASKRDNNPVFPNTILLRQPNANNGDSRDGGAVGGWLTIFKGAPNLDLAKKLALDLLDPANFTPMSSIAGGLFMPAYENLWTDELISADPNYAIIKDQVSVAEPFIGPSWPAQPAAQIDAIRAQGILEQSMGNVIAGRMTSQEAVTDAHNKIVQIFEEGGIM</sequence>
<protein>
    <submittedName>
        <fullName evidence="6">Extracellular solute-binding protein</fullName>
    </submittedName>
</protein>
<gene>
    <name evidence="6" type="ORF">JI749_16715</name>
</gene>
<dbReference type="Gene3D" id="3.40.190.10">
    <property type="entry name" value="Periplasmic binding protein-like II"/>
    <property type="match status" value="1"/>
</dbReference>
<name>A0ABX7BVJ8_9HYPH</name>
<dbReference type="PANTHER" id="PTHR43649">
    <property type="entry name" value="ARABINOSE-BINDING PROTEIN-RELATED"/>
    <property type="match status" value="1"/>
</dbReference>
<dbReference type="InterPro" id="IPR050490">
    <property type="entry name" value="Bact_solute-bd_prot1"/>
</dbReference>
<evidence type="ECO:0000256" key="2">
    <source>
        <dbReference type="ARBA" id="ARBA00008520"/>
    </source>
</evidence>
<dbReference type="InterPro" id="IPR006059">
    <property type="entry name" value="SBP"/>
</dbReference>